<keyword evidence="4" id="KW-0804">Transcription</keyword>
<evidence type="ECO:0000313" key="7">
    <source>
        <dbReference type="EMBL" id="MCM6772551.1"/>
    </source>
</evidence>
<dbReference type="PANTHER" id="PTHR30055:SF234">
    <property type="entry name" value="HTH-TYPE TRANSCRIPTIONAL REGULATOR BETI"/>
    <property type="match status" value="1"/>
</dbReference>
<dbReference type="EMBL" id="JAMRXG010000001">
    <property type="protein sequence ID" value="MCM6772551.1"/>
    <property type="molecule type" value="Genomic_DNA"/>
</dbReference>
<keyword evidence="8" id="KW-1185">Reference proteome</keyword>
<dbReference type="PRINTS" id="PR00455">
    <property type="entry name" value="HTHTETR"/>
</dbReference>
<reference evidence="7" key="1">
    <citation type="submission" date="2022-06" db="EMBL/GenBank/DDBJ databases">
        <title>Novel species in genus nocardia.</title>
        <authorList>
            <person name="Li F."/>
        </authorList>
    </citation>
    <scope>NUCLEOTIDE SEQUENCE</scope>
    <source>
        <strain evidence="7">CDC141</strain>
    </source>
</reference>
<dbReference type="GO" id="GO:0003700">
    <property type="term" value="F:DNA-binding transcription factor activity"/>
    <property type="evidence" value="ECO:0007669"/>
    <property type="project" value="TreeGrafter"/>
</dbReference>
<evidence type="ECO:0000256" key="1">
    <source>
        <dbReference type="ARBA" id="ARBA00022491"/>
    </source>
</evidence>
<dbReference type="InterPro" id="IPR036271">
    <property type="entry name" value="Tet_transcr_reg_TetR-rel_C_sf"/>
</dbReference>
<dbReference type="AlphaFoldDB" id="A0A9X2E2P6"/>
<evidence type="ECO:0000256" key="3">
    <source>
        <dbReference type="ARBA" id="ARBA00023125"/>
    </source>
</evidence>
<dbReference type="PANTHER" id="PTHR30055">
    <property type="entry name" value="HTH-TYPE TRANSCRIPTIONAL REGULATOR RUTR"/>
    <property type="match status" value="1"/>
</dbReference>
<proteinExistence type="predicted"/>
<protein>
    <submittedName>
        <fullName evidence="7">TetR/AcrR family transcriptional regulator</fullName>
    </submittedName>
</protein>
<dbReference type="InterPro" id="IPR050109">
    <property type="entry name" value="HTH-type_TetR-like_transc_reg"/>
</dbReference>
<dbReference type="Proteomes" id="UP001139157">
    <property type="component" value="Unassembled WGS sequence"/>
</dbReference>
<dbReference type="RefSeq" id="WP_251909397.1">
    <property type="nucleotide sequence ID" value="NZ_JAMRXG010000001.1"/>
</dbReference>
<dbReference type="Gene3D" id="1.10.357.10">
    <property type="entry name" value="Tetracycline Repressor, domain 2"/>
    <property type="match status" value="1"/>
</dbReference>
<evidence type="ECO:0000256" key="5">
    <source>
        <dbReference type="PROSITE-ProRule" id="PRU00335"/>
    </source>
</evidence>
<dbReference type="SUPFAM" id="SSF46689">
    <property type="entry name" value="Homeodomain-like"/>
    <property type="match status" value="1"/>
</dbReference>
<dbReference type="InterPro" id="IPR039538">
    <property type="entry name" value="BetI_C"/>
</dbReference>
<keyword evidence="1" id="KW-0678">Repressor</keyword>
<dbReference type="InterPro" id="IPR001647">
    <property type="entry name" value="HTH_TetR"/>
</dbReference>
<evidence type="ECO:0000313" key="8">
    <source>
        <dbReference type="Proteomes" id="UP001139157"/>
    </source>
</evidence>
<feature type="domain" description="HTH tetR-type" evidence="6">
    <location>
        <begin position="20"/>
        <end position="80"/>
    </location>
</feature>
<comment type="caution">
    <text evidence="7">The sequence shown here is derived from an EMBL/GenBank/DDBJ whole genome shotgun (WGS) entry which is preliminary data.</text>
</comment>
<dbReference type="Pfam" id="PF00440">
    <property type="entry name" value="TetR_N"/>
    <property type="match status" value="1"/>
</dbReference>
<accession>A0A9X2E2P6</accession>
<evidence type="ECO:0000259" key="6">
    <source>
        <dbReference type="PROSITE" id="PS50977"/>
    </source>
</evidence>
<feature type="DNA-binding region" description="H-T-H motif" evidence="5">
    <location>
        <begin position="43"/>
        <end position="62"/>
    </location>
</feature>
<dbReference type="Pfam" id="PF13977">
    <property type="entry name" value="TetR_C_6"/>
    <property type="match status" value="1"/>
</dbReference>
<sequence>MTQRKPARNGPGRPAGIDSVETRRRVIHAAIRCFAQSGYGPATNSQIAGVAGVTAGAVYYHFGTKDGLFAAVCDEVYGTILQRAQARTTDARSVRELLRAVLEVSMLINHESPELAGFVVTAPIDARRYPELSQAYSRWATAMHDSLTDSVRAGQQAGAIPADLDPGQVARMITALVDGFAHAAAASDPISLDTLVLLFETLVLENEDVRRVGQERDPVSSRRIR</sequence>
<dbReference type="SUPFAM" id="SSF48498">
    <property type="entry name" value="Tetracyclin repressor-like, C-terminal domain"/>
    <property type="match status" value="1"/>
</dbReference>
<name>A0A9X2E2P6_9NOCA</name>
<evidence type="ECO:0000256" key="4">
    <source>
        <dbReference type="ARBA" id="ARBA00023163"/>
    </source>
</evidence>
<keyword evidence="3 5" id="KW-0238">DNA-binding</keyword>
<organism evidence="7 8">
    <name type="scientific">Nocardia pulmonis</name>
    <dbReference type="NCBI Taxonomy" id="2951408"/>
    <lineage>
        <taxon>Bacteria</taxon>
        <taxon>Bacillati</taxon>
        <taxon>Actinomycetota</taxon>
        <taxon>Actinomycetes</taxon>
        <taxon>Mycobacteriales</taxon>
        <taxon>Nocardiaceae</taxon>
        <taxon>Nocardia</taxon>
    </lineage>
</organism>
<dbReference type="GO" id="GO:0000976">
    <property type="term" value="F:transcription cis-regulatory region binding"/>
    <property type="evidence" value="ECO:0007669"/>
    <property type="project" value="TreeGrafter"/>
</dbReference>
<keyword evidence="2" id="KW-0805">Transcription regulation</keyword>
<dbReference type="InterPro" id="IPR009057">
    <property type="entry name" value="Homeodomain-like_sf"/>
</dbReference>
<dbReference type="PROSITE" id="PS50977">
    <property type="entry name" value="HTH_TETR_2"/>
    <property type="match status" value="1"/>
</dbReference>
<gene>
    <name evidence="7" type="ORF">NDR86_03570</name>
</gene>
<evidence type="ECO:0000256" key="2">
    <source>
        <dbReference type="ARBA" id="ARBA00023015"/>
    </source>
</evidence>